<dbReference type="EMBL" id="AAXW01000013">
    <property type="protein sequence ID" value="EAZ91534.1"/>
    <property type="molecule type" value="Genomic_DNA"/>
</dbReference>
<dbReference type="Pfam" id="PF00149">
    <property type="entry name" value="Metallophos"/>
    <property type="match status" value="1"/>
</dbReference>
<dbReference type="RefSeq" id="WP_008275362.1">
    <property type="nucleotide sequence ID" value="NZ_AAXW01000013.1"/>
</dbReference>
<dbReference type="GO" id="GO:0016787">
    <property type="term" value="F:hydrolase activity"/>
    <property type="evidence" value="ECO:0007669"/>
    <property type="project" value="InterPro"/>
</dbReference>
<comment type="caution">
    <text evidence="3">The sequence shown here is derived from an EMBL/GenBank/DDBJ whole genome shotgun (WGS) entry which is preliminary data.</text>
</comment>
<dbReference type="eggNOG" id="COG1409">
    <property type="taxonomic scope" value="Bacteria"/>
</dbReference>
<evidence type="ECO:0000256" key="1">
    <source>
        <dbReference type="SAM" id="Coils"/>
    </source>
</evidence>
<dbReference type="PANTHER" id="PTHR43143:SF1">
    <property type="entry name" value="SERINE_THREONINE-PROTEIN PHOSPHATASE CPPED1"/>
    <property type="match status" value="1"/>
</dbReference>
<proteinExistence type="predicted"/>
<sequence>MQFVKDPSISVKINEMKQRVRWQESAIKERAIDQTKLLIEDSNRNNPDFSFLVIGDSGCGQHYDNHPQRQIAELMLKQSANFILHTGDVVYQVGSKEYYYKNFIKPYKEYLVGGESPKKIAYDELIFKLPFLPVLGNHDYYDLPLVYGVLSQLTWGVRRLLPIKFDFDVGWHGSFKGQAYSRAFLDYLADIKSSHSLAKHLDKHYLLTTDGNRCLSYQPGQFTRLPNRYYTFSYGGIDFFALDSNTFNAPSPLPDTKAGELMRHSLVKRRKELETRKEKILTEMQSLNPENTEEAEILDDKEGQINQIEEEQLDINKRLDKHQVSIDFEQLHWLRDQLIKSWQNPEIRGRIIYLHHPPYVTEKTKWNQGQTLAVRHRLRYVFNEVAQIIGKIPQGSGIVDLVLSGHAHCLEHLYTENTQQADSFIHWLVCGGSGHSLRRQRREGSILKETDEQGLENKVARSLKFIGRNGHGSHKKRPYSFLKIEVKAGQPPQYVIHYHIAELYQHQWHNYQLEPIVINE</sequence>
<dbReference type="OrthoDB" id="500534at2"/>
<dbReference type="Proteomes" id="UP000003781">
    <property type="component" value="Unassembled WGS sequence"/>
</dbReference>
<reference evidence="3 4" key="1">
    <citation type="submission" date="2007-03" db="EMBL/GenBank/DDBJ databases">
        <authorList>
            <person name="Stal L."/>
            <person name="Ferriera S."/>
            <person name="Johnson J."/>
            <person name="Kravitz S."/>
            <person name="Beeson K."/>
            <person name="Sutton G."/>
            <person name="Rogers Y.-H."/>
            <person name="Friedman R."/>
            <person name="Frazier M."/>
            <person name="Venter J.C."/>
        </authorList>
    </citation>
    <scope>NUCLEOTIDE SEQUENCE [LARGE SCALE GENOMIC DNA]</scope>
    <source>
        <strain evidence="3 4">CCY0110</strain>
    </source>
</reference>
<dbReference type="Gene3D" id="3.60.21.10">
    <property type="match status" value="2"/>
</dbReference>
<evidence type="ECO:0000313" key="4">
    <source>
        <dbReference type="Proteomes" id="UP000003781"/>
    </source>
</evidence>
<dbReference type="PANTHER" id="PTHR43143">
    <property type="entry name" value="METALLOPHOSPHOESTERASE, CALCINEURIN SUPERFAMILY"/>
    <property type="match status" value="1"/>
</dbReference>
<gene>
    <name evidence="3" type="ORF">CY0110_13476</name>
</gene>
<protein>
    <submittedName>
        <fullName evidence="3">Metallophosphoesterase</fullName>
    </submittedName>
</protein>
<dbReference type="InterPro" id="IPR029052">
    <property type="entry name" value="Metallo-depent_PP-like"/>
</dbReference>
<name>A3IPP4_9CHRO</name>
<dbReference type="SUPFAM" id="SSF56300">
    <property type="entry name" value="Metallo-dependent phosphatases"/>
    <property type="match status" value="1"/>
</dbReference>
<evidence type="ECO:0000259" key="2">
    <source>
        <dbReference type="Pfam" id="PF00149"/>
    </source>
</evidence>
<feature type="coiled-coil region" evidence="1">
    <location>
        <begin position="291"/>
        <end position="318"/>
    </location>
</feature>
<keyword evidence="4" id="KW-1185">Reference proteome</keyword>
<dbReference type="InterPro" id="IPR004843">
    <property type="entry name" value="Calcineurin-like_PHP"/>
</dbReference>
<keyword evidence="1" id="KW-0175">Coiled coil</keyword>
<accession>A3IPP4</accession>
<feature type="domain" description="Calcineurin-like phosphoesterase" evidence="2">
    <location>
        <begin position="50"/>
        <end position="167"/>
    </location>
</feature>
<dbReference type="InterPro" id="IPR051918">
    <property type="entry name" value="STPP_CPPED1"/>
</dbReference>
<organism evidence="3 4">
    <name type="scientific">Crocosphaera chwakensis CCY0110</name>
    <dbReference type="NCBI Taxonomy" id="391612"/>
    <lineage>
        <taxon>Bacteria</taxon>
        <taxon>Bacillati</taxon>
        <taxon>Cyanobacteriota</taxon>
        <taxon>Cyanophyceae</taxon>
        <taxon>Oscillatoriophycideae</taxon>
        <taxon>Chroococcales</taxon>
        <taxon>Aphanothecaceae</taxon>
        <taxon>Crocosphaera</taxon>
        <taxon>Crocosphaera chwakensis</taxon>
    </lineage>
</organism>
<dbReference type="AlphaFoldDB" id="A3IPP4"/>
<evidence type="ECO:0000313" key="3">
    <source>
        <dbReference type="EMBL" id="EAZ91534.1"/>
    </source>
</evidence>